<dbReference type="AlphaFoldDB" id="A0A3Q1EIV8"/>
<evidence type="ECO:0000256" key="7">
    <source>
        <dbReference type="RuleBase" id="RU364131"/>
    </source>
</evidence>
<sequence>MGNLTLVALIADYERLRIGGLICAFLLVAGGVSVILCKAEDDNSEI</sequence>
<name>A0A3Q1EIV8_9TELE</name>
<evidence type="ECO:0000256" key="5">
    <source>
        <dbReference type="ARBA" id="ARBA00023065"/>
    </source>
</evidence>
<keyword evidence="5 7" id="KW-0406">Ion transport</keyword>
<evidence type="ECO:0000313" key="9">
    <source>
        <dbReference type="Proteomes" id="UP000257200"/>
    </source>
</evidence>
<reference evidence="8" key="2">
    <citation type="submission" date="2025-09" db="UniProtKB">
        <authorList>
            <consortium name="Ensembl"/>
        </authorList>
    </citation>
    <scope>IDENTIFICATION</scope>
</reference>
<dbReference type="InterPro" id="IPR000272">
    <property type="entry name" value="Ion-transport_regulator_FXYD"/>
</dbReference>
<evidence type="ECO:0000256" key="1">
    <source>
        <dbReference type="ARBA" id="ARBA00004167"/>
    </source>
</evidence>
<dbReference type="GO" id="GO:0016020">
    <property type="term" value="C:membrane"/>
    <property type="evidence" value="ECO:0007669"/>
    <property type="project" value="UniProtKB-SubCell"/>
</dbReference>
<keyword evidence="3 7" id="KW-0813">Transport</keyword>
<comment type="subcellular location">
    <subcellularLocation>
        <location evidence="1">Membrane</location>
        <topology evidence="1">Single-pass membrane protein</topology>
    </subcellularLocation>
</comment>
<dbReference type="InParanoid" id="A0A3Q1EIV8"/>
<protein>
    <recommendedName>
        <fullName evidence="7">FXYD domain-containing ion transport regulator</fullName>
    </recommendedName>
</protein>
<keyword evidence="9" id="KW-1185">Reference proteome</keyword>
<evidence type="ECO:0000256" key="2">
    <source>
        <dbReference type="ARBA" id="ARBA00005948"/>
    </source>
</evidence>
<dbReference type="GO" id="GO:0099106">
    <property type="term" value="F:ion channel regulator activity"/>
    <property type="evidence" value="ECO:0007669"/>
    <property type="project" value="InterPro"/>
</dbReference>
<accession>A0A3Q1EIV8</accession>
<keyword evidence="4 7" id="KW-0812">Transmembrane</keyword>
<dbReference type="Ensembl" id="ENSAPOT00000012338.1">
    <property type="protein sequence ID" value="ENSAPOP00000003092.1"/>
    <property type="gene ID" value="ENSAPOG00000004560.1"/>
</dbReference>
<dbReference type="STRING" id="80966.ENSAPOP00000003092"/>
<organism evidence="8 9">
    <name type="scientific">Acanthochromis polyacanthus</name>
    <name type="common">spiny chromis</name>
    <dbReference type="NCBI Taxonomy" id="80966"/>
    <lineage>
        <taxon>Eukaryota</taxon>
        <taxon>Metazoa</taxon>
        <taxon>Chordata</taxon>
        <taxon>Craniata</taxon>
        <taxon>Vertebrata</taxon>
        <taxon>Euteleostomi</taxon>
        <taxon>Actinopterygii</taxon>
        <taxon>Neopterygii</taxon>
        <taxon>Teleostei</taxon>
        <taxon>Neoteleostei</taxon>
        <taxon>Acanthomorphata</taxon>
        <taxon>Ovalentaria</taxon>
        <taxon>Pomacentridae</taxon>
        <taxon>Acanthochromis</taxon>
    </lineage>
</organism>
<keyword evidence="7" id="KW-1133">Transmembrane helix</keyword>
<dbReference type="Pfam" id="PF02038">
    <property type="entry name" value="ATP1G1_PLM_MAT8"/>
    <property type="match status" value="1"/>
</dbReference>
<keyword evidence="6 7" id="KW-0472">Membrane</keyword>
<evidence type="ECO:0000256" key="4">
    <source>
        <dbReference type="ARBA" id="ARBA00022692"/>
    </source>
</evidence>
<proteinExistence type="inferred from homology"/>
<evidence type="ECO:0000313" key="8">
    <source>
        <dbReference type="Ensembl" id="ENSAPOP00000003092.1"/>
    </source>
</evidence>
<reference evidence="8" key="1">
    <citation type="submission" date="2025-08" db="UniProtKB">
        <authorList>
            <consortium name="Ensembl"/>
        </authorList>
    </citation>
    <scope>IDENTIFICATION</scope>
</reference>
<evidence type="ECO:0000256" key="3">
    <source>
        <dbReference type="ARBA" id="ARBA00022448"/>
    </source>
</evidence>
<dbReference type="Gene3D" id="1.20.5.780">
    <property type="entry name" value="Single helix bin"/>
    <property type="match status" value="1"/>
</dbReference>
<feature type="transmembrane region" description="Helical" evidence="7">
    <location>
        <begin position="16"/>
        <end position="37"/>
    </location>
</feature>
<dbReference type="GeneTree" id="ENSGT01040000244371"/>
<evidence type="ECO:0000256" key="6">
    <source>
        <dbReference type="ARBA" id="ARBA00023136"/>
    </source>
</evidence>
<dbReference type="Proteomes" id="UP000257200">
    <property type="component" value="Unplaced"/>
</dbReference>
<comment type="similarity">
    <text evidence="2 7">Belongs to the FXYD family.</text>
</comment>
<dbReference type="GO" id="GO:0006811">
    <property type="term" value="P:monoatomic ion transport"/>
    <property type="evidence" value="ECO:0007669"/>
    <property type="project" value="UniProtKB-KW"/>
</dbReference>
<dbReference type="GO" id="GO:0043269">
    <property type="term" value="P:regulation of monoatomic ion transport"/>
    <property type="evidence" value="ECO:0007669"/>
    <property type="project" value="InterPro"/>
</dbReference>